<sequence length="40" mass="4688">MNWVLATGLWIRAKYFLIYQQSSITKGHLVQFNMPFSSPL</sequence>
<evidence type="ECO:0000313" key="1">
    <source>
        <dbReference type="EMBL" id="QXE24183.1"/>
    </source>
</evidence>
<organism evidence="1 2">
    <name type="scientific">Richelia sinica FACHB-800</name>
    <dbReference type="NCBI Taxonomy" id="1357546"/>
    <lineage>
        <taxon>Bacteria</taxon>
        <taxon>Bacillati</taxon>
        <taxon>Cyanobacteriota</taxon>
        <taxon>Cyanophyceae</taxon>
        <taxon>Nostocales</taxon>
        <taxon>Nostocaceae</taxon>
        <taxon>Richelia</taxon>
    </lineage>
</organism>
<protein>
    <submittedName>
        <fullName evidence="1">Uncharacterized protein</fullName>
    </submittedName>
</protein>
<accession>A0A975T8J0</accession>
<gene>
    <name evidence="1" type="ORF">B6N60_02887</name>
</gene>
<dbReference type="KEGG" id="rsin:B6N60_02887"/>
<proteinExistence type="predicted"/>
<dbReference type="Proteomes" id="UP000683511">
    <property type="component" value="Chromosome"/>
</dbReference>
<dbReference type="EMBL" id="CP021056">
    <property type="protein sequence ID" value="QXE24183.1"/>
    <property type="molecule type" value="Genomic_DNA"/>
</dbReference>
<reference evidence="1" key="1">
    <citation type="submission" date="2017-04" db="EMBL/GenBank/DDBJ databases">
        <title>Genome deletions in a multicellular cyanobacterial endosymbiont for morphological adaptation in marine diatoms.</title>
        <authorList>
            <person name="Wang Y."/>
            <person name="Gao H."/>
            <person name="Li R."/>
            <person name="Xu X."/>
        </authorList>
    </citation>
    <scope>NUCLEOTIDE SEQUENCE</scope>
    <source>
        <strain evidence="1">FACHB 800</strain>
    </source>
</reference>
<keyword evidence="2" id="KW-1185">Reference proteome</keyword>
<dbReference type="AlphaFoldDB" id="A0A975T8J0"/>
<name>A0A975T8J0_9NOST</name>
<evidence type="ECO:0000313" key="2">
    <source>
        <dbReference type="Proteomes" id="UP000683511"/>
    </source>
</evidence>